<feature type="domain" description="Cytochrome C Planctomycete-type" evidence="4">
    <location>
        <begin position="49"/>
        <end position="105"/>
    </location>
</feature>
<evidence type="ECO:0000313" key="6">
    <source>
        <dbReference type="Proteomes" id="UP001521137"/>
    </source>
</evidence>
<gene>
    <name evidence="5" type="ORF">L0668_07120</name>
</gene>
<dbReference type="PANTHER" id="PTHR35889:SF3">
    <property type="entry name" value="F-BOX DOMAIN-CONTAINING PROTEIN"/>
    <property type="match status" value="1"/>
</dbReference>
<dbReference type="InterPro" id="IPR022655">
    <property type="entry name" value="DUF1553"/>
</dbReference>
<feature type="domain" description="DUF1553" evidence="3">
    <location>
        <begin position="727"/>
        <end position="988"/>
    </location>
</feature>
<feature type="chain" id="PRO_5046073278" evidence="1">
    <location>
        <begin position="22"/>
        <end position="1022"/>
    </location>
</feature>
<evidence type="ECO:0000259" key="4">
    <source>
        <dbReference type="Pfam" id="PF07635"/>
    </source>
</evidence>
<evidence type="ECO:0000256" key="1">
    <source>
        <dbReference type="SAM" id="SignalP"/>
    </source>
</evidence>
<proteinExistence type="predicted"/>
<feature type="domain" description="DUF1549" evidence="2">
    <location>
        <begin position="155"/>
        <end position="361"/>
    </location>
</feature>
<evidence type="ECO:0000259" key="3">
    <source>
        <dbReference type="Pfam" id="PF07587"/>
    </source>
</evidence>
<sequence length="1022" mass="115899">MKAFKVAVMLALAGLSVVAYQSVNTQADPDQVITISFNKDIRPILNENCTGCHGGVGKQSGVSFIYREEALGRGHSGRLTVVPGDPDASGLIERIESKDPNIRMPYKAPPLKPEQIALLRQWIEEGAEWEEHWAFEKPTAQAIPQSIDESKVNNEIDLFIQQSLHEQRLTPADKAEKGVLLRRLSLDLTGLPPTLDELNAFLNDESPEAYNKQVDRLLASKHFGERWASMWLDLARYADTKGYTWDKYRDTWPYRDWVIDAFNQNKPYNDFVIEQLAGDLLPNRTVDNMIATAFHRQTTSNDEGGTDDEEFRTVSILDRVSTTWSVLNGVTMNCVQCHAHPYDPIEHEEFYSFYSFLNTTQDSDKSNDVPHLKYAVDPTKRQQAFDIQEQLIQIKENIAYQAVKLNDQVDWEKLDIESGKIDELTALIKNRDYIQKQIDQADDKKSWKYGQWQLKVKRLNEDIAAIQDQPLAILGIKNGEVYETSEGLAASAIYKLKVNSQLKNISALQFLVAGLDPEIAPHTPEAGYKVNEIKVWHVKPDGSEQPISFAGIVVGNTEVLDGQLSKLFSLHKQREKQGLKPNQPLAEGDSMGSAIALSASHLFNPRWSVAVLAEPIALENGDYLKVDVHRLDQKVRHLAISATTNNDWLKLTADPDRLANINRYTELKPQLSNIASIDVPVMYQQDSWDQRGTALFGRGNFLAKEGELLEPATPKLFPAFEPDSSVDRLAMAKWFFKEDQPLTARVAVNRFWHTLFGRGIVETLEDFGSIGEKPSHPELLDWLAIQFQQDLQWDMKQLIRLLVTSHTYQQKSKITEQLQEQDPNNVWLARGPMQRLTAEMVRDQALLVSGLLTTKMHGKPVMPPQPDNVWGRKGVKIKDWKTAKGEDRYRRAVYTFIKRQYAYPSFETFDMESRELSHARRIPTNTPLQALVTLNDPVYHEAAQSLAELMLEVYKVSPSQNKQAAIRHGYQLVLSQMPDEDTLNILSEALDMAYAEVEQGDDKNAWTAVASILLNLDNALTR</sequence>
<dbReference type="Proteomes" id="UP001521137">
    <property type="component" value="Unassembled WGS sequence"/>
</dbReference>
<dbReference type="RefSeq" id="WP_235311403.1">
    <property type="nucleotide sequence ID" value="NZ_JAKGAS010000003.1"/>
</dbReference>
<protein>
    <submittedName>
        <fullName evidence="5">PSD1 and planctomycete cytochrome C domain-containing protein</fullName>
    </submittedName>
</protein>
<evidence type="ECO:0000313" key="5">
    <source>
        <dbReference type="EMBL" id="MCF2947871.1"/>
    </source>
</evidence>
<dbReference type="InterPro" id="IPR011444">
    <property type="entry name" value="DUF1549"/>
</dbReference>
<name>A0ABS9D4R6_9ALTE</name>
<organism evidence="5 6">
    <name type="scientific">Paraglaciecola algarum</name>
    <dbReference type="NCBI Taxonomy" id="3050085"/>
    <lineage>
        <taxon>Bacteria</taxon>
        <taxon>Pseudomonadati</taxon>
        <taxon>Pseudomonadota</taxon>
        <taxon>Gammaproteobacteria</taxon>
        <taxon>Alteromonadales</taxon>
        <taxon>Alteromonadaceae</taxon>
        <taxon>Paraglaciecola</taxon>
    </lineage>
</organism>
<dbReference type="EMBL" id="JAKGAS010000003">
    <property type="protein sequence ID" value="MCF2947871.1"/>
    <property type="molecule type" value="Genomic_DNA"/>
</dbReference>
<dbReference type="InterPro" id="IPR036909">
    <property type="entry name" value="Cyt_c-like_dom_sf"/>
</dbReference>
<dbReference type="Pfam" id="PF07587">
    <property type="entry name" value="PSD1"/>
    <property type="match status" value="1"/>
</dbReference>
<comment type="caution">
    <text evidence="5">The sequence shown here is derived from an EMBL/GenBank/DDBJ whole genome shotgun (WGS) entry which is preliminary data.</text>
</comment>
<dbReference type="Pfam" id="PF07583">
    <property type="entry name" value="PSCyt2"/>
    <property type="match status" value="1"/>
</dbReference>
<keyword evidence="1" id="KW-0732">Signal</keyword>
<accession>A0ABS9D4R6</accession>
<dbReference type="PANTHER" id="PTHR35889">
    <property type="entry name" value="CYCLOINULO-OLIGOSACCHARIDE FRUCTANOTRANSFERASE-RELATED"/>
    <property type="match status" value="1"/>
</dbReference>
<dbReference type="SUPFAM" id="SSF46626">
    <property type="entry name" value="Cytochrome c"/>
    <property type="match status" value="1"/>
</dbReference>
<keyword evidence="6" id="KW-1185">Reference proteome</keyword>
<dbReference type="Pfam" id="PF07635">
    <property type="entry name" value="PSCyt1"/>
    <property type="match status" value="1"/>
</dbReference>
<feature type="signal peptide" evidence="1">
    <location>
        <begin position="1"/>
        <end position="21"/>
    </location>
</feature>
<dbReference type="InterPro" id="IPR011429">
    <property type="entry name" value="Cyt_c_Planctomycete-type"/>
</dbReference>
<evidence type="ECO:0000259" key="2">
    <source>
        <dbReference type="Pfam" id="PF07583"/>
    </source>
</evidence>
<reference evidence="5 6" key="1">
    <citation type="submission" date="2022-01" db="EMBL/GenBank/DDBJ databases">
        <title>Paraglaciecola sp. G1-23.</title>
        <authorList>
            <person name="Jin M.S."/>
            <person name="Han D.M."/>
            <person name="Kim H.M."/>
            <person name="Jeon C.O."/>
        </authorList>
    </citation>
    <scope>NUCLEOTIDE SEQUENCE [LARGE SCALE GENOMIC DNA]</scope>
    <source>
        <strain evidence="5 6">G1-23</strain>
    </source>
</reference>